<feature type="coiled-coil region" evidence="5">
    <location>
        <begin position="185"/>
        <end position="219"/>
    </location>
</feature>
<dbReference type="InterPro" id="IPR051313">
    <property type="entry name" value="Bact_iron-sidero_bind"/>
</dbReference>
<dbReference type="PANTHER" id="PTHR30532">
    <property type="entry name" value="IRON III DICITRATE-BINDING PERIPLASMIC PROTEIN"/>
    <property type="match status" value="1"/>
</dbReference>
<dbReference type="PROSITE" id="PS50983">
    <property type="entry name" value="FE_B12_PBP"/>
    <property type="match status" value="1"/>
</dbReference>
<comment type="caution">
    <text evidence="8">The sequence shown here is derived from an EMBL/GenBank/DDBJ whole genome shotgun (WGS) entry which is preliminary data.</text>
</comment>
<dbReference type="SUPFAM" id="SSF53807">
    <property type="entry name" value="Helical backbone' metal receptor"/>
    <property type="match status" value="1"/>
</dbReference>
<accession>A0A420VGA8</accession>
<evidence type="ECO:0000259" key="7">
    <source>
        <dbReference type="PROSITE" id="PS50983"/>
    </source>
</evidence>
<evidence type="ECO:0000256" key="6">
    <source>
        <dbReference type="SAM" id="MobiDB-lite"/>
    </source>
</evidence>
<evidence type="ECO:0000256" key="5">
    <source>
        <dbReference type="SAM" id="Coils"/>
    </source>
</evidence>
<feature type="region of interest" description="Disordered" evidence="6">
    <location>
        <begin position="43"/>
        <end position="64"/>
    </location>
</feature>
<keyword evidence="3" id="KW-0813">Transport</keyword>
<protein>
    <submittedName>
        <fullName evidence="8">Bacillibactin-binding protein</fullName>
    </submittedName>
</protein>
<evidence type="ECO:0000256" key="2">
    <source>
        <dbReference type="ARBA" id="ARBA00008814"/>
    </source>
</evidence>
<feature type="domain" description="Fe/B12 periplasmic-binding" evidence="7">
    <location>
        <begin position="86"/>
        <end position="346"/>
    </location>
</feature>
<dbReference type="EMBL" id="AZRV01000012">
    <property type="protein sequence ID" value="RKO62661.1"/>
    <property type="molecule type" value="Genomic_DNA"/>
</dbReference>
<dbReference type="InterPro" id="IPR002491">
    <property type="entry name" value="ABC_transptr_periplasmic_BD"/>
</dbReference>
<dbReference type="Gene3D" id="3.40.50.1980">
    <property type="entry name" value="Nitrogenase molybdenum iron protein domain"/>
    <property type="match status" value="2"/>
</dbReference>
<dbReference type="CDD" id="cd01138">
    <property type="entry name" value="FeuA"/>
    <property type="match status" value="1"/>
</dbReference>
<keyword evidence="9" id="KW-1185">Reference proteome</keyword>
<sequence length="346" mass="38458" precursor="true">MIIIIIIVDWEEDLKPIMKRKWFHFSLLVLLILLLTACGAKSSSAPEKSAEDGNAAGQEKKADENETRTIDYLGKTYTVPAKAERIVITGSMETMEDALVLGVKPLGGITVGGKFPDMFKEITGSTVSIGEKAQPNMETILKLKPDVIFATTKFPPDVIGKLEKIAPTIPVSHISTNWEANLRLLAELTGKQDAAEQALQQYKDDLAEAKAKLGDRLKEKKVVIVRIRNGNIMIYPEDVFFNPSLYMDLGLTAPQEIKQAKAQEMISLEKFSEMNPDYIFVQFSEDENKDQPNALENLQKNPIWQSINAVKNNKVFVNVVDPLAQGGTAWSKIHFLKAAVEKLGNE</sequence>
<evidence type="ECO:0000313" key="8">
    <source>
        <dbReference type="EMBL" id="RKO62661.1"/>
    </source>
</evidence>
<name>A0A420VGA8_9BACI</name>
<reference evidence="8 9" key="1">
    <citation type="submission" date="2013-12" db="EMBL/GenBank/DDBJ databases">
        <title>Genome and proteome characterization of Caldibacillus debilis GB1 derived from a cellulolytic aero-tolerant co-culture.</title>
        <authorList>
            <person name="Wushke S.T."/>
            <person name="Zhang X."/>
            <person name="Fristensky B."/>
            <person name="Wilkins J.A."/>
            <person name="Levin D.B."/>
            <person name="Sparling R."/>
        </authorList>
    </citation>
    <scope>NUCLEOTIDE SEQUENCE [LARGE SCALE GENOMIC DNA]</scope>
    <source>
        <strain evidence="8 9">GB1</strain>
    </source>
</reference>
<evidence type="ECO:0000313" key="9">
    <source>
        <dbReference type="Proteomes" id="UP000286235"/>
    </source>
</evidence>
<dbReference type="Pfam" id="PF01497">
    <property type="entry name" value="Peripla_BP_2"/>
    <property type="match status" value="1"/>
</dbReference>
<dbReference type="PANTHER" id="PTHR30532:SF10">
    <property type="entry name" value="IRON-UPTAKE SYSTEM-BINDING PROTEIN"/>
    <property type="match status" value="1"/>
</dbReference>
<gene>
    <name evidence="8" type="ORF">Cdeb_00388</name>
</gene>
<evidence type="ECO:0000256" key="3">
    <source>
        <dbReference type="ARBA" id="ARBA00022448"/>
    </source>
</evidence>
<dbReference type="AlphaFoldDB" id="A0A420VGA8"/>
<keyword evidence="4" id="KW-0732">Signal</keyword>
<dbReference type="GO" id="GO:0030288">
    <property type="term" value="C:outer membrane-bounded periplasmic space"/>
    <property type="evidence" value="ECO:0007669"/>
    <property type="project" value="TreeGrafter"/>
</dbReference>
<proteinExistence type="inferred from homology"/>
<evidence type="ECO:0000256" key="4">
    <source>
        <dbReference type="ARBA" id="ARBA00022729"/>
    </source>
</evidence>
<organism evidence="8 9">
    <name type="scientific">Caldibacillus debilis GB1</name>
    <dbReference type="NCBI Taxonomy" id="1339248"/>
    <lineage>
        <taxon>Bacteria</taxon>
        <taxon>Bacillati</taxon>
        <taxon>Bacillota</taxon>
        <taxon>Bacilli</taxon>
        <taxon>Bacillales</taxon>
        <taxon>Bacillaceae</taxon>
        <taxon>Caldibacillus</taxon>
    </lineage>
</organism>
<dbReference type="GO" id="GO:0005886">
    <property type="term" value="C:plasma membrane"/>
    <property type="evidence" value="ECO:0007669"/>
    <property type="project" value="UniProtKB-SubCell"/>
</dbReference>
<dbReference type="GO" id="GO:1901678">
    <property type="term" value="P:iron coordination entity transport"/>
    <property type="evidence" value="ECO:0007669"/>
    <property type="project" value="UniProtKB-ARBA"/>
</dbReference>
<comment type="similarity">
    <text evidence="2">Belongs to the bacterial solute-binding protein 8 family.</text>
</comment>
<evidence type="ECO:0000256" key="1">
    <source>
        <dbReference type="ARBA" id="ARBA00004193"/>
    </source>
</evidence>
<comment type="subcellular location">
    <subcellularLocation>
        <location evidence="1">Cell membrane</location>
        <topology evidence="1">Lipid-anchor</topology>
    </subcellularLocation>
</comment>
<keyword evidence="5" id="KW-0175">Coiled coil</keyword>
<dbReference type="Proteomes" id="UP000286235">
    <property type="component" value="Unassembled WGS sequence"/>
</dbReference>